<dbReference type="EMBL" id="JBHSUB010000005">
    <property type="protein sequence ID" value="MFC6377235.1"/>
    <property type="molecule type" value="Genomic_DNA"/>
</dbReference>
<protein>
    <submittedName>
        <fullName evidence="1">Uncharacterized protein</fullName>
    </submittedName>
</protein>
<keyword evidence="2" id="KW-1185">Reference proteome</keyword>
<dbReference type="RefSeq" id="WP_385946506.1">
    <property type="nucleotide sequence ID" value="NZ_JBHSUB010000005.1"/>
</dbReference>
<sequence length="98" mass="10710">MIAQPIDIITFLKKLFSPGLLNIIPAGIKVAIDIINDSGTNVNNSLKFPSPCGNEMALKIMDKGNTFNEDEKPMRAGIRTTLIKLLSTPPLFSISPFH</sequence>
<organism evidence="1 2">
    <name type="scientific">Tatumella terrea</name>
    <dbReference type="NCBI Taxonomy" id="419007"/>
    <lineage>
        <taxon>Bacteria</taxon>
        <taxon>Pseudomonadati</taxon>
        <taxon>Pseudomonadota</taxon>
        <taxon>Gammaproteobacteria</taxon>
        <taxon>Enterobacterales</taxon>
        <taxon>Erwiniaceae</taxon>
        <taxon>Tatumella</taxon>
    </lineage>
</organism>
<gene>
    <name evidence="1" type="ORF">ACFP9W_03855</name>
</gene>
<reference evidence="2" key="1">
    <citation type="journal article" date="2019" name="Int. J. Syst. Evol. Microbiol.">
        <title>The Global Catalogue of Microorganisms (GCM) 10K type strain sequencing project: providing services to taxonomists for standard genome sequencing and annotation.</title>
        <authorList>
            <consortium name="The Broad Institute Genomics Platform"/>
            <consortium name="The Broad Institute Genome Sequencing Center for Infectious Disease"/>
            <person name="Wu L."/>
            <person name="Ma J."/>
        </authorList>
    </citation>
    <scope>NUCLEOTIDE SEQUENCE [LARGE SCALE GENOMIC DNA]</scope>
    <source>
        <strain evidence="2">CGMCC 1.18518</strain>
    </source>
</reference>
<evidence type="ECO:0000313" key="1">
    <source>
        <dbReference type="EMBL" id="MFC6377235.1"/>
    </source>
</evidence>
<accession>A0ABW1VX39</accession>
<name>A0ABW1VX39_9GAMM</name>
<evidence type="ECO:0000313" key="2">
    <source>
        <dbReference type="Proteomes" id="UP001596230"/>
    </source>
</evidence>
<proteinExistence type="predicted"/>
<dbReference type="Proteomes" id="UP001596230">
    <property type="component" value="Unassembled WGS sequence"/>
</dbReference>
<comment type="caution">
    <text evidence="1">The sequence shown here is derived from an EMBL/GenBank/DDBJ whole genome shotgun (WGS) entry which is preliminary data.</text>
</comment>